<dbReference type="EC" id="2.7.1.71" evidence="19"/>
<comment type="catalytic activity">
    <reaction evidence="18 19">
        <text>shikimate + ATP = 3-phosphoshikimate + ADP + H(+)</text>
        <dbReference type="Rhea" id="RHEA:13121"/>
        <dbReference type="ChEBI" id="CHEBI:15378"/>
        <dbReference type="ChEBI" id="CHEBI:30616"/>
        <dbReference type="ChEBI" id="CHEBI:36208"/>
        <dbReference type="ChEBI" id="CHEBI:145989"/>
        <dbReference type="ChEBI" id="CHEBI:456216"/>
        <dbReference type="EC" id="2.7.1.71"/>
    </reaction>
</comment>
<comment type="subcellular location">
    <subcellularLocation>
        <location evidence="19">Cytoplasm</location>
    </subcellularLocation>
</comment>
<keyword evidence="4 19" id="KW-0963">Cytoplasm</keyword>
<keyword evidence="14 19" id="KW-0057">Aromatic amino acid biosynthesis</keyword>
<feature type="domain" description="Shikimate dehydrogenase substrate binding N-terminal" evidence="22">
    <location>
        <begin position="1241"/>
        <end position="1322"/>
    </location>
</feature>
<dbReference type="GO" id="GO:0004764">
    <property type="term" value="F:shikimate 3-dehydrogenase (NADP+) activity"/>
    <property type="evidence" value="ECO:0007669"/>
    <property type="project" value="UniProtKB-EC"/>
</dbReference>
<dbReference type="CDD" id="cd00502">
    <property type="entry name" value="DHQase_I"/>
    <property type="match status" value="1"/>
</dbReference>
<dbReference type="EMBL" id="HACM01008832">
    <property type="protein sequence ID" value="CRZ09274.1"/>
    <property type="molecule type" value="Transcribed_RNA"/>
</dbReference>
<dbReference type="InterPro" id="IPR008289">
    <property type="entry name" value="Pentafunct_AroM"/>
</dbReference>
<sequence>MMMWSTDLLSYRIHVAPGILLNQNIVSLVTSAIQESNATATPSLVLIVDNAIPRLLPSLIGTLCSLLRTKYTVLLNLLDQEPGGELLKTRKMKACLEDYLLSNSCGRDTVLIGLGGGALGDLVGFVAATFMRGIPYIHIPTTLLSMVDSSIGGKTAINTDFGKNLLGAFYQPIAVFCDLDFLTVLPSRHISNGLAEIIKCGMIADRELFEYCADNAHLITSDRDQEALMHIICSSIAIKARIVSEDSHERGMRAILNFGHSIGHAIERILSPELLHGECVAIGMVYEAMISRSLGFCRSDVILRLCSCLKQYQLPVLMPSSLNHDDILAKMSSDKKNLGLRKRIVLISGVGSVRDDPWTTEVEDDRILIAIGRTISVSPTAQVQGIISVPGSKSISNRVLLLAALSNSKVTISGMLYSEDTEVMIKSLRALGVSINIDGNSNIHVQGNSGKFHAPSEPLFLANAGTASRFLTSVAALLPEGQDCIISGCQRMHDRPINDLVDVLRSCGVEVEYIGLRKDCLPIRVCGGGLKGGNLTLKGSISSQFVSSILMVAPFASNDINLTISGDKVVSRPYIDMTVALMSQFGVQVVCPNLKTFEIKKGQQYKCQDLINVEGDASSASYPLAIAAITRGKVTVSNVGQLSLQGDSQFCQVLQSMGCEVEQSPTTTTVKGPPDGKLLQAVDIDLNSMTDTFMTLAACAAVASGRSFIRNIDNQRVKECNRIQATVSELTKIGIKAGELSDGIWIEGDPLYSGPRAPTAIDCHSDHRIAMMFATLSCRFSNIIISDKNCVGKTYPEFWDDIGTSLHVNMSPAVVPTPSLPTIGCQTPFVLTGMRGCGKSTLGRICSKLLGLRFIDMDAEFVAYTKCSITNYVAEFGWDDFRGVELSLLKDKLRTRNCLIATGGGIVESSEAIALLRSSCSIEIRRDIRDIISKESHLKDRCAPDEPISATWERRRKLYEAASVYEFPISYGDWNWETLSRRLFYLLSRLRSPPISTPLSTSFFVTLTFEDLEEVASVDILRIAEQCDAVEFRVDLLKSYNHDFVRKQWAILRRILGPLPIIFTVRSQSQCGNAPDSPDQLVALLLLGARLAADYVDVESHLSDDHRRQILSIVRSSFCSRIIGSYHSRHNGRGSLSHLFSAAELNGTANIVKVAISATDPLDACRLTLAAETYRKHHPGMPCIALAMGSAGRLSRVMNTFLSPVTHPLLPVAGATGQMTVEEITTLRLSLGLIRPQRFYLFGYPIDRSPSSAMHNAAFTHLRLPHQYSNFSSELISSELRNCIKDHDFGGGSVTIPLKEKIHSLVDRVTDVAKKIGAINTLFRDPENPSALVGDNTDWIGIVRALETVNMELLPETAALVLGAGGTAKAAIFGLCSMGFDSSNVFVYNRTTERARVLSEEFGCCVVSSLDDLPTVNFSVIINTIPWASSFHIPDGHPIFKMSPFAFLDLNYVPGGTRLSRQAAVKGWPVIGGDLVLLYQGIAAFRLWSGYKAPEAIMAKAIASFQEETDEGRQGS</sequence>
<dbReference type="GO" id="GO:0005737">
    <property type="term" value="C:cytoplasm"/>
    <property type="evidence" value="ECO:0007669"/>
    <property type="project" value="UniProtKB-SubCell"/>
</dbReference>
<dbReference type="Gene3D" id="1.20.1090.10">
    <property type="entry name" value="Dehydroquinate synthase-like - alpha domain"/>
    <property type="match status" value="1"/>
</dbReference>
<dbReference type="InterPro" id="IPR023000">
    <property type="entry name" value="Shikimate_kinase_CS"/>
</dbReference>
<dbReference type="Gene3D" id="3.40.50.720">
    <property type="entry name" value="NAD(P)-binding Rossmann-like Domain"/>
    <property type="match status" value="1"/>
</dbReference>
<evidence type="ECO:0000256" key="14">
    <source>
        <dbReference type="ARBA" id="ARBA00023141"/>
    </source>
</evidence>
<comment type="catalytic activity">
    <reaction evidence="19">
        <text>3-dehydroquinate = 3-dehydroshikimate + H2O</text>
        <dbReference type="Rhea" id="RHEA:21096"/>
        <dbReference type="ChEBI" id="CHEBI:15377"/>
        <dbReference type="ChEBI" id="CHEBI:16630"/>
        <dbReference type="ChEBI" id="CHEBI:32364"/>
        <dbReference type="EC" id="4.2.1.10"/>
    </reaction>
</comment>
<dbReference type="CDD" id="cd00464">
    <property type="entry name" value="SK"/>
    <property type="match status" value="1"/>
</dbReference>
<dbReference type="Pfam" id="PF01202">
    <property type="entry name" value="SKI"/>
    <property type="match status" value="1"/>
</dbReference>
<keyword evidence="12" id="KW-0521">NADP</keyword>
<dbReference type="GO" id="GO:0003856">
    <property type="term" value="F:3-dehydroquinate synthase activity"/>
    <property type="evidence" value="ECO:0007669"/>
    <property type="project" value="UniProtKB-EC"/>
</dbReference>
<dbReference type="InterPro" id="IPR036968">
    <property type="entry name" value="Enolpyruvate_Tfrase_sf"/>
</dbReference>
<evidence type="ECO:0000256" key="17">
    <source>
        <dbReference type="ARBA" id="ARBA00044633"/>
    </source>
</evidence>
<keyword evidence="16" id="KW-0511">Multifunctional enzyme</keyword>
<dbReference type="CDD" id="cd01065">
    <property type="entry name" value="NAD_bind_Shikimate_DH"/>
    <property type="match status" value="1"/>
</dbReference>
<dbReference type="InterPro" id="IPR027417">
    <property type="entry name" value="P-loop_NTPase"/>
</dbReference>
<comment type="catalytic activity">
    <reaction evidence="19">
        <text>shikimate + NADP(+) = 3-dehydroshikimate + NADPH + H(+)</text>
        <dbReference type="Rhea" id="RHEA:17737"/>
        <dbReference type="ChEBI" id="CHEBI:15378"/>
        <dbReference type="ChEBI" id="CHEBI:16630"/>
        <dbReference type="ChEBI" id="CHEBI:36208"/>
        <dbReference type="ChEBI" id="CHEBI:57783"/>
        <dbReference type="ChEBI" id="CHEBI:58349"/>
        <dbReference type="EC" id="1.1.1.25"/>
    </reaction>
</comment>
<dbReference type="EC" id="4.2.3.4" evidence="19"/>
<keyword evidence="11" id="KW-0067">ATP-binding</keyword>
<dbReference type="SUPFAM" id="SSF51569">
    <property type="entry name" value="Aldolase"/>
    <property type="match status" value="1"/>
</dbReference>
<dbReference type="InterPro" id="IPR056179">
    <property type="entry name" value="DHQS_C"/>
</dbReference>
<comment type="pathway">
    <text evidence="19">Metabolic intermediate biosynthesis; chorismate biosynthesis; chorismate from D-erythrose 4-phosphate and phosphoenolpyruvate: step 3/7.</text>
</comment>
<dbReference type="HAMAP" id="MF_00109">
    <property type="entry name" value="Shikimate_kinase"/>
    <property type="match status" value="1"/>
</dbReference>
<comment type="pathway">
    <text evidence="1 19">Metabolic intermediate biosynthesis; chorismate biosynthesis; chorismate from D-erythrose 4-phosphate and phosphoenolpyruvate: step 6/7.</text>
</comment>
<comment type="catalytic activity">
    <reaction evidence="19">
        <text>7-phospho-2-dehydro-3-deoxy-D-arabino-heptonate = 3-dehydroquinate + phosphate</text>
        <dbReference type="Rhea" id="RHEA:21968"/>
        <dbReference type="ChEBI" id="CHEBI:32364"/>
        <dbReference type="ChEBI" id="CHEBI:43474"/>
        <dbReference type="ChEBI" id="CHEBI:58394"/>
        <dbReference type="EC" id="4.2.3.4"/>
    </reaction>
</comment>
<dbReference type="Gene3D" id="3.40.50.300">
    <property type="entry name" value="P-loop containing nucleotide triphosphate hydrolases"/>
    <property type="match status" value="1"/>
</dbReference>
<dbReference type="Pfam" id="PF24621">
    <property type="entry name" value="DHQS_C"/>
    <property type="match status" value="1"/>
</dbReference>
<evidence type="ECO:0000256" key="13">
    <source>
        <dbReference type="ARBA" id="ARBA00023002"/>
    </source>
</evidence>
<dbReference type="NCBIfam" id="TIGR01357">
    <property type="entry name" value="aroB"/>
    <property type="match status" value="1"/>
</dbReference>
<comment type="cofactor">
    <cofactor evidence="19">
        <name>Zn(2+)</name>
        <dbReference type="ChEBI" id="CHEBI:29105"/>
    </cofactor>
    <text evidence="19">Binds 2 Zn(2+) ions per subunit.</text>
</comment>
<dbReference type="SUPFAM" id="SSF51735">
    <property type="entry name" value="NAD(P)-binding Rossmann-fold domains"/>
    <property type="match status" value="1"/>
</dbReference>
<dbReference type="InterPro" id="IPR030960">
    <property type="entry name" value="DHQS/DOIS_N"/>
</dbReference>
<feature type="domain" description="Enolpyruvate transferase" evidence="20">
    <location>
        <begin position="378"/>
        <end position="801"/>
    </location>
</feature>
<dbReference type="InterPro" id="IPR013785">
    <property type="entry name" value="Aldolase_TIM"/>
</dbReference>
<dbReference type="CDD" id="cd08195">
    <property type="entry name" value="DHQS"/>
    <property type="match status" value="1"/>
</dbReference>
<evidence type="ECO:0000256" key="5">
    <source>
        <dbReference type="ARBA" id="ARBA00022605"/>
    </source>
</evidence>
<evidence type="ECO:0000256" key="19">
    <source>
        <dbReference type="PIRNR" id="PIRNR000514"/>
    </source>
</evidence>
<comment type="similarity">
    <text evidence="19">In the 2nd section; belongs to the EPSP synthase family.</text>
</comment>
<dbReference type="Pfam" id="PF01487">
    <property type="entry name" value="DHquinase_I"/>
    <property type="match status" value="1"/>
</dbReference>
<dbReference type="Gene3D" id="3.65.10.10">
    <property type="entry name" value="Enolpyruvate transferase domain"/>
    <property type="match status" value="2"/>
</dbReference>
<dbReference type="GO" id="GO:0003866">
    <property type="term" value="F:3-phosphoshikimate 1-carboxyvinyltransferase activity"/>
    <property type="evidence" value="ECO:0007669"/>
    <property type="project" value="UniProtKB-EC"/>
</dbReference>
<dbReference type="SUPFAM" id="SSF55205">
    <property type="entry name" value="EPT/RTPC-like"/>
    <property type="match status" value="1"/>
</dbReference>
<keyword evidence="6 19" id="KW-0808">Transferase</keyword>
<evidence type="ECO:0000256" key="9">
    <source>
        <dbReference type="ARBA" id="ARBA00022777"/>
    </source>
</evidence>
<comment type="similarity">
    <text evidence="19">In the C-terminal section; belongs to the shikimate dehydrogenase family.</text>
</comment>
<dbReference type="Pfam" id="PF00275">
    <property type="entry name" value="EPSP_synthase"/>
    <property type="match status" value="1"/>
</dbReference>
<dbReference type="Gene3D" id="3.40.50.10860">
    <property type="entry name" value="Leucine Dehydrogenase, chain A, domain 1"/>
    <property type="match status" value="1"/>
</dbReference>
<dbReference type="EC" id="2.5.1.19" evidence="19"/>
<comment type="similarity">
    <text evidence="19">In the N-terminal section; belongs to the dehydroquinate synthase family.</text>
</comment>
<dbReference type="Gene3D" id="3.40.50.1970">
    <property type="match status" value="1"/>
</dbReference>
<dbReference type="EC" id="1.1.1.25" evidence="19"/>
<dbReference type="InterPro" id="IPR001381">
    <property type="entry name" value="DHquinase_I"/>
</dbReference>
<evidence type="ECO:0000256" key="1">
    <source>
        <dbReference type="ARBA" id="ARBA00004811"/>
    </source>
</evidence>
<dbReference type="FunFam" id="3.40.50.1970:FF:000007">
    <property type="entry name" value="Pentafunctional AROM polypeptide"/>
    <property type="match status" value="1"/>
</dbReference>
<evidence type="ECO:0000256" key="16">
    <source>
        <dbReference type="ARBA" id="ARBA00023268"/>
    </source>
</evidence>
<protein>
    <recommendedName>
        <fullName evidence="19">Pentafunctional AROM polypeptide</fullName>
    </recommendedName>
    <domain>
        <recommendedName>
            <fullName evidence="19">3-dehydroquinate synthase</fullName>
            <shortName evidence="19">DHQS</shortName>
            <ecNumber evidence="19">4.2.3.4</ecNumber>
        </recommendedName>
    </domain>
    <domain>
        <recommendedName>
            <fullName evidence="19">3-phosphoshikimate 1-carboxyvinyltransferase</fullName>
            <ecNumber evidence="19">2.5.1.19</ecNumber>
        </recommendedName>
    </domain>
    <domain>
        <recommendedName>
            <fullName evidence="19">Shikimate kinase</fullName>
            <shortName evidence="19">SK</shortName>
            <ecNumber evidence="19">2.7.1.71</ecNumber>
        </recommendedName>
    </domain>
    <domain>
        <recommendedName>
            <fullName evidence="19">3-dehydroquinate dehydratase</fullName>
            <shortName evidence="19">3-dehydroquinase</shortName>
            <ecNumber evidence="19">4.2.1.10</ecNumber>
        </recommendedName>
    </domain>
    <domain>
        <recommendedName>
            <fullName evidence="19">Shikimate dehydrogenase</fullName>
            <ecNumber evidence="19">1.1.1.25</ecNumber>
        </recommendedName>
    </domain>
</protein>
<dbReference type="PANTHER" id="PTHR21090">
    <property type="entry name" value="AROM/DEHYDROQUINATE SYNTHASE"/>
    <property type="match status" value="1"/>
</dbReference>
<comment type="subunit">
    <text evidence="19">Homodimer.</text>
</comment>
<keyword evidence="5 19" id="KW-0028">Amino-acid biosynthesis</keyword>
<dbReference type="GO" id="GO:0003855">
    <property type="term" value="F:3-dehydroquinate dehydratase activity"/>
    <property type="evidence" value="ECO:0007669"/>
    <property type="project" value="UniProtKB-EC"/>
</dbReference>
<evidence type="ECO:0000256" key="15">
    <source>
        <dbReference type="ARBA" id="ARBA00023239"/>
    </source>
</evidence>
<evidence type="ECO:0000256" key="4">
    <source>
        <dbReference type="ARBA" id="ARBA00022490"/>
    </source>
</evidence>
<dbReference type="InterPro" id="IPR023193">
    <property type="entry name" value="EPSP_synthase_CS"/>
</dbReference>
<dbReference type="InterPro" id="IPR013708">
    <property type="entry name" value="Shikimate_DH-bd_N"/>
</dbReference>
<evidence type="ECO:0000259" key="22">
    <source>
        <dbReference type="Pfam" id="PF08501"/>
    </source>
</evidence>
<dbReference type="GO" id="GO:0008652">
    <property type="term" value="P:amino acid biosynthetic process"/>
    <property type="evidence" value="ECO:0007669"/>
    <property type="project" value="UniProtKB-KW"/>
</dbReference>
<comment type="catalytic activity">
    <reaction evidence="17">
        <text>3-phosphoshikimate + phosphoenolpyruvate = 5-O-(1-carboxyvinyl)-3-phosphoshikimate + phosphate</text>
        <dbReference type="Rhea" id="RHEA:21256"/>
        <dbReference type="ChEBI" id="CHEBI:43474"/>
        <dbReference type="ChEBI" id="CHEBI:57701"/>
        <dbReference type="ChEBI" id="CHEBI:58702"/>
        <dbReference type="ChEBI" id="CHEBI:145989"/>
        <dbReference type="EC" id="2.5.1.19"/>
    </reaction>
    <physiologicalReaction direction="left-to-right" evidence="17">
        <dbReference type="Rhea" id="RHEA:21257"/>
    </physiologicalReaction>
</comment>
<dbReference type="PANTHER" id="PTHR21090:SF5">
    <property type="entry name" value="PENTAFUNCTIONAL AROM POLYPEPTIDE"/>
    <property type="match status" value="1"/>
</dbReference>
<evidence type="ECO:0000256" key="18">
    <source>
        <dbReference type="ARBA" id="ARBA00048567"/>
    </source>
</evidence>
<keyword evidence="7 19" id="KW-0479">Metal-binding</keyword>
<dbReference type="PROSITE" id="PS00885">
    <property type="entry name" value="EPSP_SYNTHASE_2"/>
    <property type="match status" value="1"/>
</dbReference>
<comment type="pathway">
    <text evidence="2 19">Metabolic intermediate biosynthesis; chorismate biosynthesis; chorismate from D-erythrose 4-phosphate and phosphoenolpyruvate: step 5/7.</text>
</comment>
<dbReference type="GO" id="GO:0005524">
    <property type="term" value="F:ATP binding"/>
    <property type="evidence" value="ECO:0007669"/>
    <property type="project" value="UniProtKB-KW"/>
</dbReference>
<dbReference type="InterPro" id="IPR013792">
    <property type="entry name" value="RNA3'P_cycl/enolpyr_Trfase_a/b"/>
</dbReference>
<dbReference type="PRINTS" id="PR01100">
    <property type="entry name" value="SHIKIMTKNASE"/>
</dbReference>
<dbReference type="Pfam" id="PF01761">
    <property type="entry name" value="DHQ_synthase"/>
    <property type="match status" value="1"/>
</dbReference>
<name>A0A0H5RKL3_9EUKA</name>
<keyword evidence="15 19" id="KW-0456">Lyase</keyword>
<accession>A0A0H5RKL3</accession>
<dbReference type="Gene3D" id="3.20.20.70">
    <property type="entry name" value="Aldolase class I"/>
    <property type="match status" value="1"/>
</dbReference>
<dbReference type="SUPFAM" id="SSF53223">
    <property type="entry name" value="Aminoacid dehydrogenase-like, N-terminal domain"/>
    <property type="match status" value="1"/>
</dbReference>
<dbReference type="InterPro" id="IPR031322">
    <property type="entry name" value="Shikimate/glucono_kinase"/>
</dbReference>
<comment type="similarity">
    <text evidence="19">In the 4th section; belongs to the type-I 3-dehydroquinase family.</text>
</comment>
<evidence type="ECO:0000256" key="12">
    <source>
        <dbReference type="ARBA" id="ARBA00022857"/>
    </source>
</evidence>
<dbReference type="EC" id="4.2.1.10" evidence="19"/>
<evidence type="ECO:0000256" key="6">
    <source>
        <dbReference type="ARBA" id="ARBA00022679"/>
    </source>
</evidence>
<reference evidence="24" key="1">
    <citation type="submission" date="2015-04" db="EMBL/GenBank/DDBJ databases">
        <title>The genome sequence of the plant pathogenic Rhizarian Plasmodiophora brassicae reveals insights in its biotrophic life cycle and the origin of chitin synthesis.</title>
        <authorList>
            <person name="Schwelm A."/>
            <person name="Fogelqvist J."/>
            <person name="Knaust A."/>
            <person name="Julke S."/>
            <person name="Lilja T."/>
            <person name="Dhandapani V."/>
            <person name="Bonilla-Rosso G."/>
            <person name="Karlsson M."/>
            <person name="Shevchenko A."/>
            <person name="Choi S.R."/>
            <person name="Kim H.G."/>
            <person name="Park J.Y."/>
            <person name="Lim Y.P."/>
            <person name="Ludwig-Muller J."/>
            <person name="Dixelius C."/>
        </authorList>
    </citation>
    <scope>NUCLEOTIDE SEQUENCE</scope>
    <source>
        <tissue evidence="24">Potato root galls</tissue>
    </source>
</reference>
<evidence type="ECO:0000256" key="3">
    <source>
        <dbReference type="ARBA" id="ARBA00009948"/>
    </source>
</evidence>
<proteinExistence type="inferred from homology"/>
<keyword evidence="13 19" id="KW-0560">Oxidoreductase</keyword>
<dbReference type="CDD" id="cd01556">
    <property type="entry name" value="EPSP_synthase"/>
    <property type="match status" value="1"/>
</dbReference>
<dbReference type="InterPro" id="IPR036291">
    <property type="entry name" value="NAD(P)-bd_dom_sf"/>
</dbReference>
<evidence type="ECO:0000256" key="2">
    <source>
        <dbReference type="ARBA" id="ARBA00004842"/>
    </source>
</evidence>
<organism evidence="24">
    <name type="scientific">Spongospora subterranea</name>
    <dbReference type="NCBI Taxonomy" id="70186"/>
    <lineage>
        <taxon>Eukaryota</taxon>
        <taxon>Sar</taxon>
        <taxon>Rhizaria</taxon>
        <taxon>Endomyxa</taxon>
        <taxon>Phytomyxea</taxon>
        <taxon>Plasmodiophorida</taxon>
        <taxon>Plasmodiophoridae</taxon>
        <taxon>Spongospora</taxon>
    </lineage>
</organism>
<dbReference type="InterPro" id="IPR000623">
    <property type="entry name" value="Shikimate_kinase/TSH1"/>
</dbReference>
<dbReference type="InterPro" id="IPR016037">
    <property type="entry name" value="DHQ_synth_AroB"/>
</dbReference>
<dbReference type="SUPFAM" id="SSF56796">
    <property type="entry name" value="Dehydroquinate synthase-like"/>
    <property type="match status" value="1"/>
</dbReference>
<keyword evidence="9 19" id="KW-0418">Kinase</keyword>
<dbReference type="UniPathway" id="UPA00053">
    <property type="reaction ID" value="UER00085"/>
</dbReference>
<dbReference type="PIRSF" id="PIRSF000514">
    <property type="entry name" value="Pentafunct_AroM"/>
    <property type="match status" value="1"/>
</dbReference>
<dbReference type="GO" id="GO:0046872">
    <property type="term" value="F:metal ion binding"/>
    <property type="evidence" value="ECO:0007669"/>
    <property type="project" value="UniProtKB-KW"/>
</dbReference>
<dbReference type="SUPFAM" id="SSF52540">
    <property type="entry name" value="P-loop containing nucleoside triphosphate hydrolases"/>
    <property type="match status" value="1"/>
</dbReference>
<evidence type="ECO:0000313" key="24">
    <source>
        <dbReference type="EMBL" id="CRZ09274.1"/>
    </source>
</evidence>
<evidence type="ECO:0000259" key="21">
    <source>
        <dbReference type="Pfam" id="PF01761"/>
    </source>
</evidence>
<evidence type="ECO:0000259" key="20">
    <source>
        <dbReference type="Pfam" id="PF00275"/>
    </source>
</evidence>
<comment type="pathway">
    <text evidence="19">Metabolic intermediate biosynthesis; chorismate biosynthesis; chorismate from D-erythrose 4-phosphate and phosphoenolpyruvate: step 2/7.</text>
</comment>
<dbReference type="NCBIfam" id="TIGR01356">
    <property type="entry name" value="aroA"/>
    <property type="match status" value="1"/>
</dbReference>
<dbReference type="GO" id="GO:0004765">
    <property type="term" value="F:shikimate kinase activity"/>
    <property type="evidence" value="ECO:0007669"/>
    <property type="project" value="UniProtKB-EC"/>
</dbReference>
<dbReference type="HAMAP" id="MF_00210">
    <property type="entry name" value="EPSP_synth"/>
    <property type="match status" value="1"/>
</dbReference>
<feature type="domain" description="3-dehydroquinate synthase C-terminal" evidence="23">
    <location>
        <begin position="193"/>
        <end position="337"/>
    </location>
</feature>
<feature type="domain" description="3-dehydroquinate synthase N-terminal" evidence="21">
    <location>
        <begin position="82"/>
        <end position="191"/>
    </location>
</feature>
<dbReference type="InterPro" id="IPR001986">
    <property type="entry name" value="Enolpyruvate_Tfrase_dom"/>
</dbReference>
<evidence type="ECO:0000256" key="8">
    <source>
        <dbReference type="ARBA" id="ARBA00022741"/>
    </source>
</evidence>
<comment type="similarity">
    <text evidence="19">In the 3rd section; belongs to the shikimate kinase family.</text>
</comment>
<evidence type="ECO:0000256" key="10">
    <source>
        <dbReference type="ARBA" id="ARBA00022833"/>
    </source>
</evidence>
<evidence type="ECO:0000259" key="23">
    <source>
        <dbReference type="Pfam" id="PF24621"/>
    </source>
</evidence>
<evidence type="ECO:0000256" key="7">
    <source>
        <dbReference type="ARBA" id="ARBA00022723"/>
    </source>
</evidence>
<comment type="function">
    <text evidence="19">The AROM polypeptide catalyzes 5 consecutive enzymatic reactions in prechorismate polyaromatic amino acid biosynthesis.</text>
</comment>
<keyword evidence="10 19" id="KW-0862">Zinc</keyword>
<dbReference type="InterPro" id="IPR006264">
    <property type="entry name" value="EPSP_synthase"/>
</dbReference>
<dbReference type="PROSITE" id="PS01128">
    <property type="entry name" value="SHIKIMATE_KINASE"/>
    <property type="match status" value="1"/>
</dbReference>
<dbReference type="PROSITE" id="PS00104">
    <property type="entry name" value="EPSP_SYNTHASE_1"/>
    <property type="match status" value="1"/>
</dbReference>
<dbReference type="InterPro" id="IPR046346">
    <property type="entry name" value="Aminoacid_DH-like_N_sf"/>
</dbReference>
<dbReference type="GO" id="GO:0009073">
    <property type="term" value="P:aromatic amino acid family biosynthetic process"/>
    <property type="evidence" value="ECO:0007669"/>
    <property type="project" value="UniProtKB-KW"/>
</dbReference>
<comment type="similarity">
    <text evidence="3">Belongs to the EPSP synthase family.</text>
</comment>
<keyword evidence="8" id="KW-0547">Nucleotide-binding</keyword>
<dbReference type="GO" id="GO:0009423">
    <property type="term" value="P:chorismate biosynthetic process"/>
    <property type="evidence" value="ECO:0007669"/>
    <property type="project" value="UniProtKB-UniPathway"/>
</dbReference>
<evidence type="ECO:0000256" key="11">
    <source>
        <dbReference type="ARBA" id="ARBA00022840"/>
    </source>
</evidence>
<dbReference type="Pfam" id="PF08501">
    <property type="entry name" value="Shikimate_dh_N"/>
    <property type="match status" value="1"/>
</dbReference>
<dbReference type="FunFam" id="3.65.10.10:FF:000012">
    <property type="entry name" value="Pentafunctional AROM polypeptide"/>
    <property type="match status" value="1"/>
</dbReference>
<comment type="pathway">
    <text evidence="19">Metabolic intermediate biosynthesis; chorismate biosynthesis; chorismate from D-erythrose 4-phosphate and phosphoenolpyruvate: step 4/7.</text>
</comment>